<keyword evidence="1" id="KW-1133">Transmembrane helix</keyword>
<dbReference type="EMBL" id="CP097510">
    <property type="protein sequence ID" value="URE25877.1"/>
    <property type="molecule type" value="Genomic_DNA"/>
</dbReference>
<gene>
    <name evidence="2" type="ORF">MUK42_36724</name>
</gene>
<keyword evidence="1" id="KW-0812">Transmembrane</keyword>
<dbReference type="Proteomes" id="UP001055439">
    <property type="component" value="Chromosome 8"/>
</dbReference>
<sequence>MVVSSVSLVRCGRELPWNQFLLYCFLLSGWILVALSFGAHKSPLFAFRLPPFLTRR</sequence>
<feature type="transmembrane region" description="Helical" evidence="1">
    <location>
        <begin position="20"/>
        <end position="39"/>
    </location>
</feature>
<accession>A0A9E7H921</accession>
<dbReference type="AlphaFoldDB" id="A0A9E7H921"/>
<name>A0A9E7H921_9LILI</name>
<evidence type="ECO:0000256" key="1">
    <source>
        <dbReference type="SAM" id="Phobius"/>
    </source>
</evidence>
<evidence type="ECO:0000313" key="2">
    <source>
        <dbReference type="EMBL" id="URE25877.1"/>
    </source>
</evidence>
<proteinExistence type="predicted"/>
<protein>
    <submittedName>
        <fullName evidence="2">Uncharacterized protein</fullName>
    </submittedName>
</protein>
<organism evidence="2 3">
    <name type="scientific">Musa troglodytarum</name>
    <name type="common">fe'i banana</name>
    <dbReference type="NCBI Taxonomy" id="320322"/>
    <lineage>
        <taxon>Eukaryota</taxon>
        <taxon>Viridiplantae</taxon>
        <taxon>Streptophyta</taxon>
        <taxon>Embryophyta</taxon>
        <taxon>Tracheophyta</taxon>
        <taxon>Spermatophyta</taxon>
        <taxon>Magnoliopsida</taxon>
        <taxon>Liliopsida</taxon>
        <taxon>Zingiberales</taxon>
        <taxon>Musaceae</taxon>
        <taxon>Musa</taxon>
    </lineage>
</organism>
<evidence type="ECO:0000313" key="3">
    <source>
        <dbReference type="Proteomes" id="UP001055439"/>
    </source>
</evidence>
<reference evidence="2" key="1">
    <citation type="submission" date="2022-05" db="EMBL/GenBank/DDBJ databases">
        <title>The Musa troglodytarum L. genome provides insights into the mechanism of non-climacteric behaviour and enrichment of carotenoids.</title>
        <authorList>
            <person name="Wang J."/>
        </authorList>
    </citation>
    <scope>NUCLEOTIDE SEQUENCE</scope>
    <source>
        <tissue evidence="2">Leaf</tissue>
    </source>
</reference>
<keyword evidence="3" id="KW-1185">Reference proteome</keyword>
<keyword evidence="1" id="KW-0472">Membrane</keyword>